<dbReference type="SUPFAM" id="SSF56645">
    <property type="entry name" value="Acyl-CoA dehydrogenase NM domain-like"/>
    <property type="match status" value="1"/>
</dbReference>
<dbReference type="InterPro" id="IPR006089">
    <property type="entry name" value="Acyl-CoA_DH_CS"/>
</dbReference>
<dbReference type="InterPro" id="IPR045008">
    <property type="entry name" value="ACX4-like"/>
</dbReference>
<dbReference type="GO" id="GO:0050660">
    <property type="term" value="F:flavin adenine dinucleotide binding"/>
    <property type="evidence" value="ECO:0007669"/>
    <property type="project" value="InterPro"/>
</dbReference>
<dbReference type="PROSITE" id="PS00072">
    <property type="entry name" value="ACYL_COA_DH_1"/>
    <property type="match status" value="1"/>
</dbReference>
<dbReference type="InterPro" id="IPR009075">
    <property type="entry name" value="AcylCo_DH/oxidase_C"/>
</dbReference>
<dbReference type="AlphaFoldDB" id="E0PNR2"/>
<dbReference type="InterPro" id="IPR037069">
    <property type="entry name" value="AcylCoA_DH/ox_N_sf"/>
</dbReference>
<dbReference type="PANTHER" id="PTHR43188:SF1">
    <property type="entry name" value="ACYL-COA DEHYDROGENASE"/>
    <property type="match status" value="1"/>
</dbReference>
<dbReference type="InterPro" id="IPR006091">
    <property type="entry name" value="Acyl-CoA_Oxase/DH_mid-dom"/>
</dbReference>
<dbReference type="Gene3D" id="2.40.110.10">
    <property type="entry name" value="Butyryl-CoA Dehydrogenase, subunit A, domain 2"/>
    <property type="match status" value="1"/>
</dbReference>
<evidence type="ECO:0000256" key="3">
    <source>
        <dbReference type="ARBA" id="ARBA00022630"/>
    </source>
</evidence>
<sequence>MGLSTNSEYKNVSALITNKGVMTMATKEEILRELYPEDLFHYADGLTLGEAEVLQETRRLIEKHLRPVINEYWEKPDFPFEEFYAVAKGAQIMNNPKLFEGREGSWKPSELYIAFLYLELARFDASMATFYTVHGGLCYNTILLGGDERQQKEFLPKLAAFDWQGCFALTEPLSGSDIAGGLATTAERVGDKWILNGEKRWIGGSDTADVVPVFARDVADGKVKCFIVRKGAPGYHAEPIPHKIALRCVRNGHITMKNVEVPDSDRLVNINGFGDVARILTFTRADVAHIAMGVTCGSYVAALKYAKDREQFKRPIAKFQIVQEKLARMQANAVAVIAYSTRIAEMQEKGNELMLNSALAKMHNSLVMRETVALARETCGGNGITLETDVARFFADAESIYTYEGSHEVNALIVGREITGLGAFV</sequence>
<dbReference type="Gene3D" id="1.10.540.10">
    <property type="entry name" value="Acyl-CoA dehydrogenase/oxidase, N-terminal domain"/>
    <property type="match status" value="1"/>
</dbReference>
<dbReference type="Gene3D" id="1.20.140.10">
    <property type="entry name" value="Butyryl-CoA Dehydrogenase, subunit A, domain 3"/>
    <property type="match status" value="1"/>
</dbReference>
<keyword evidence="4 5" id="KW-0274">FAD</keyword>
<dbReference type="eggNOG" id="COG1960">
    <property type="taxonomic scope" value="Bacteria"/>
</dbReference>
<dbReference type="Pfam" id="PF02770">
    <property type="entry name" value="Acyl-CoA_dh_M"/>
    <property type="match status" value="1"/>
</dbReference>
<feature type="domain" description="Acyl-CoA dehydrogenase/oxidase N-terminal" evidence="8">
    <location>
        <begin position="52"/>
        <end position="160"/>
    </location>
</feature>
<keyword evidence="5 9" id="KW-0560">Oxidoreductase</keyword>
<evidence type="ECO:0000256" key="1">
    <source>
        <dbReference type="ARBA" id="ARBA00001974"/>
    </source>
</evidence>
<dbReference type="Pfam" id="PF00441">
    <property type="entry name" value="Acyl-CoA_dh_1"/>
    <property type="match status" value="1"/>
</dbReference>
<dbReference type="EMBL" id="AEEN01000008">
    <property type="protein sequence ID" value="EFM32323.1"/>
    <property type="molecule type" value="Genomic_DNA"/>
</dbReference>
<dbReference type="SUPFAM" id="SSF47203">
    <property type="entry name" value="Acyl-CoA dehydrogenase C-terminal domain-like"/>
    <property type="match status" value="1"/>
</dbReference>
<dbReference type="GO" id="GO:0004361">
    <property type="term" value="F:glutaryl-CoA dehydrogenase activity"/>
    <property type="evidence" value="ECO:0007669"/>
    <property type="project" value="UniProtKB-EC"/>
</dbReference>
<dbReference type="InterPro" id="IPR009100">
    <property type="entry name" value="AcylCoA_DH/oxidase_NM_dom_sf"/>
</dbReference>
<dbReference type="PANTHER" id="PTHR43188">
    <property type="entry name" value="ACYL-COENZYME A OXIDASE"/>
    <property type="match status" value="1"/>
</dbReference>
<reference evidence="9 10" key="1">
    <citation type="submission" date="2010-07" db="EMBL/GenBank/DDBJ databases">
        <authorList>
            <person name="Muzny D."/>
            <person name="Qin X."/>
            <person name="Deng J."/>
            <person name="Jiang H."/>
            <person name="Liu Y."/>
            <person name="Qu J."/>
            <person name="Song X.-Z."/>
            <person name="Zhang L."/>
            <person name="Thornton R."/>
            <person name="Coyle M."/>
            <person name="Francisco L."/>
            <person name="Jackson L."/>
            <person name="Javaid M."/>
            <person name="Korchina V."/>
            <person name="Kovar C."/>
            <person name="Mata R."/>
            <person name="Mathew T."/>
            <person name="Ngo R."/>
            <person name="Nguyen L."/>
            <person name="Nguyen N."/>
            <person name="Okwuonu G."/>
            <person name="Ongeri F."/>
            <person name="Pham C."/>
            <person name="Simmons D."/>
            <person name="Wilczek-Boney K."/>
            <person name="Hale W."/>
            <person name="Jakkamsetti A."/>
            <person name="Pham P."/>
            <person name="Ruth R."/>
            <person name="San Lucas F."/>
            <person name="Warren J."/>
            <person name="Zhang J."/>
            <person name="Zhao Z."/>
            <person name="Zhou C."/>
            <person name="Zhu D."/>
            <person name="Lee S."/>
            <person name="Bess C."/>
            <person name="Blankenburg K."/>
            <person name="Forbes L."/>
            <person name="Fu Q."/>
            <person name="Gubbala S."/>
            <person name="Hirani K."/>
            <person name="Jayaseelan J.C."/>
            <person name="Lara F."/>
            <person name="Munidasa M."/>
            <person name="Palculict T."/>
            <person name="Patil S."/>
            <person name="Pu L.-L."/>
            <person name="Saada N."/>
            <person name="Tang L."/>
            <person name="Weissenberger G."/>
            <person name="Zhu Y."/>
            <person name="Hemphill L."/>
            <person name="Shang Y."/>
            <person name="Youmans B."/>
            <person name="Ayvaz T."/>
            <person name="Ross M."/>
            <person name="Santibanez J."/>
            <person name="Aqrawi P."/>
            <person name="Gross S."/>
            <person name="Joshi V."/>
            <person name="Fowler G."/>
            <person name="Nazareth L."/>
            <person name="Reid J."/>
            <person name="Worley K."/>
            <person name="Petrosino J."/>
            <person name="Highlander S."/>
            <person name="Gibbs R."/>
        </authorList>
    </citation>
    <scope>NUCLEOTIDE SEQUENCE [LARGE SCALE GENOMIC DNA]</scope>
    <source>
        <strain evidence="9 10">ATCC 6249</strain>
    </source>
</reference>
<dbReference type="HOGENOM" id="CLU_018204_8_2_9"/>
<feature type="domain" description="Acyl-CoA oxidase/dehydrogenase middle" evidence="7">
    <location>
        <begin position="166"/>
        <end position="259"/>
    </location>
</feature>
<evidence type="ECO:0000313" key="9">
    <source>
        <dbReference type="EMBL" id="EFM32323.1"/>
    </source>
</evidence>
<evidence type="ECO:0000259" key="6">
    <source>
        <dbReference type="Pfam" id="PF00441"/>
    </source>
</evidence>
<comment type="similarity">
    <text evidence="2 5">Belongs to the acyl-CoA dehydrogenase family.</text>
</comment>
<evidence type="ECO:0000256" key="4">
    <source>
        <dbReference type="ARBA" id="ARBA00022827"/>
    </source>
</evidence>
<dbReference type="GO" id="GO:0006635">
    <property type="term" value="P:fatty acid beta-oxidation"/>
    <property type="evidence" value="ECO:0007669"/>
    <property type="project" value="InterPro"/>
</dbReference>
<keyword evidence="3 5" id="KW-0285">Flavoprotein</keyword>
<dbReference type="InterPro" id="IPR046373">
    <property type="entry name" value="Acyl-CoA_Oxase/DH_mid-dom_sf"/>
</dbReference>
<gene>
    <name evidence="9" type="primary">gcdH</name>
    <name evidence="9" type="ORF">HMPREF8571_0179</name>
</gene>
<comment type="caution">
    <text evidence="9">The sequence shown here is derived from an EMBL/GenBank/DDBJ whole genome shotgun (WGS) entry which is preliminary data.</text>
</comment>
<dbReference type="Pfam" id="PF02771">
    <property type="entry name" value="Acyl-CoA_dh_N"/>
    <property type="match status" value="1"/>
</dbReference>
<evidence type="ECO:0000313" key="10">
    <source>
        <dbReference type="Proteomes" id="UP000003823"/>
    </source>
</evidence>
<dbReference type="InterPro" id="IPR036250">
    <property type="entry name" value="AcylCo_DH-like_C"/>
</dbReference>
<feature type="domain" description="Acyl-CoA dehydrogenase/oxidase C-terminal" evidence="6">
    <location>
        <begin position="272"/>
        <end position="418"/>
    </location>
</feature>
<organism evidence="9 10">
    <name type="scientific">Streptococcus mitis ATCC 6249</name>
    <dbReference type="NCBI Taxonomy" id="864567"/>
    <lineage>
        <taxon>Bacteria</taxon>
        <taxon>Bacillati</taxon>
        <taxon>Bacillota</taxon>
        <taxon>Bacilli</taxon>
        <taxon>Lactobacillales</taxon>
        <taxon>Streptococcaceae</taxon>
        <taxon>Streptococcus</taxon>
        <taxon>Streptococcus mitis group</taxon>
    </lineage>
</organism>
<evidence type="ECO:0000259" key="7">
    <source>
        <dbReference type="Pfam" id="PF02770"/>
    </source>
</evidence>
<proteinExistence type="inferred from homology"/>
<dbReference type="PROSITE" id="PS00073">
    <property type="entry name" value="ACYL_COA_DH_2"/>
    <property type="match status" value="1"/>
</dbReference>
<protein>
    <submittedName>
        <fullName evidence="9">Acyl-CoA dehydrogenase, C-terminal domain protein</fullName>
        <ecNumber evidence="9">1.3.8.6</ecNumber>
    </submittedName>
</protein>
<dbReference type="Proteomes" id="UP000003823">
    <property type="component" value="Unassembled WGS sequence"/>
</dbReference>
<accession>E0PNR2</accession>
<evidence type="ECO:0000259" key="8">
    <source>
        <dbReference type="Pfam" id="PF02771"/>
    </source>
</evidence>
<dbReference type="InterPro" id="IPR013786">
    <property type="entry name" value="AcylCoA_DH/ox_N"/>
</dbReference>
<evidence type="ECO:0000256" key="2">
    <source>
        <dbReference type="ARBA" id="ARBA00009347"/>
    </source>
</evidence>
<dbReference type="EC" id="1.3.8.6" evidence="9"/>
<evidence type="ECO:0000256" key="5">
    <source>
        <dbReference type="RuleBase" id="RU362125"/>
    </source>
</evidence>
<name>E0PNR2_STRMT</name>
<comment type="cofactor">
    <cofactor evidence="1 5">
        <name>FAD</name>
        <dbReference type="ChEBI" id="CHEBI:57692"/>
    </cofactor>
</comment>